<comment type="caution">
    <text evidence="2">The sequence shown here is derived from an EMBL/GenBank/DDBJ whole genome shotgun (WGS) entry which is preliminary data.</text>
</comment>
<evidence type="ECO:0000313" key="3">
    <source>
        <dbReference type="Proteomes" id="UP001345963"/>
    </source>
</evidence>
<feature type="compositionally biased region" description="Basic and acidic residues" evidence="1">
    <location>
        <begin position="1"/>
        <end position="14"/>
    </location>
</feature>
<evidence type="ECO:0000313" key="2">
    <source>
        <dbReference type="EMBL" id="MED6247153.1"/>
    </source>
</evidence>
<keyword evidence="3" id="KW-1185">Reference proteome</keyword>
<sequence>STDRKEGREDRGTHAENGPANISTNISQKISRRRYDSGTFGDIWPLGHVTLSLYGPFLSNIAMAAVLLDDVCYPETQITLVDLHLPHYMSVQPFKDTFRRI</sequence>
<evidence type="ECO:0000256" key="1">
    <source>
        <dbReference type="SAM" id="MobiDB-lite"/>
    </source>
</evidence>
<protein>
    <submittedName>
        <fullName evidence="2">Uncharacterized protein</fullName>
    </submittedName>
</protein>
<organism evidence="2 3">
    <name type="scientific">Ataeniobius toweri</name>
    <dbReference type="NCBI Taxonomy" id="208326"/>
    <lineage>
        <taxon>Eukaryota</taxon>
        <taxon>Metazoa</taxon>
        <taxon>Chordata</taxon>
        <taxon>Craniata</taxon>
        <taxon>Vertebrata</taxon>
        <taxon>Euteleostomi</taxon>
        <taxon>Actinopterygii</taxon>
        <taxon>Neopterygii</taxon>
        <taxon>Teleostei</taxon>
        <taxon>Neoteleostei</taxon>
        <taxon>Acanthomorphata</taxon>
        <taxon>Ovalentaria</taxon>
        <taxon>Atherinomorphae</taxon>
        <taxon>Cyprinodontiformes</taxon>
        <taxon>Goodeidae</taxon>
        <taxon>Ataeniobius</taxon>
    </lineage>
</organism>
<gene>
    <name evidence="2" type="ORF">ATANTOWER_032433</name>
</gene>
<feature type="non-terminal residue" evidence="2">
    <location>
        <position position="101"/>
    </location>
</feature>
<feature type="non-terminal residue" evidence="2">
    <location>
        <position position="1"/>
    </location>
</feature>
<proteinExistence type="predicted"/>
<reference evidence="2 3" key="1">
    <citation type="submission" date="2021-07" db="EMBL/GenBank/DDBJ databases">
        <authorList>
            <person name="Palmer J.M."/>
        </authorList>
    </citation>
    <scope>NUCLEOTIDE SEQUENCE [LARGE SCALE GENOMIC DNA]</scope>
    <source>
        <strain evidence="2 3">AT_MEX2019</strain>
        <tissue evidence="2">Muscle</tissue>
    </source>
</reference>
<name>A0ABU7BBX9_9TELE</name>
<dbReference type="Proteomes" id="UP001345963">
    <property type="component" value="Unassembled WGS sequence"/>
</dbReference>
<feature type="region of interest" description="Disordered" evidence="1">
    <location>
        <begin position="1"/>
        <end position="28"/>
    </location>
</feature>
<accession>A0ABU7BBX9</accession>
<dbReference type="EMBL" id="JAHUTI010048868">
    <property type="protein sequence ID" value="MED6247153.1"/>
    <property type="molecule type" value="Genomic_DNA"/>
</dbReference>